<keyword evidence="3" id="KW-1185">Reference proteome</keyword>
<proteinExistence type="predicted"/>
<protein>
    <submittedName>
        <fullName evidence="2">Uncharacterized protein</fullName>
    </submittedName>
</protein>
<dbReference type="EMBL" id="LGSS01000022">
    <property type="protein sequence ID" value="KNF07162.1"/>
    <property type="molecule type" value="Genomic_DNA"/>
</dbReference>
<organism evidence="2 3">
    <name type="scientific">Gottschalkia purinilytica</name>
    <name type="common">Clostridium purinilyticum</name>
    <dbReference type="NCBI Taxonomy" id="1503"/>
    <lineage>
        <taxon>Bacteria</taxon>
        <taxon>Bacillati</taxon>
        <taxon>Bacillota</taxon>
        <taxon>Tissierellia</taxon>
        <taxon>Tissierellales</taxon>
        <taxon>Gottschalkiaceae</taxon>
        <taxon>Gottschalkia</taxon>
    </lineage>
</organism>
<accession>A0A0L0W6Q1</accession>
<feature type="transmembrane region" description="Helical" evidence="1">
    <location>
        <begin position="7"/>
        <end position="27"/>
    </location>
</feature>
<dbReference type="RefSeq" id="WP_050378731.1">
    <property type="nucleotide sequence ID" value="NZ_LGSS01000022.1"/>
</dbReference>
<keyword evidence="1" id="KW-0812">Transmembrane</keyword>
<evidence type="ECO:0000313" key="3">
    <source>
        <dbReference type="Proteomes" id="UP000037267"/>
    </source>
</evidence>
<name>A0A0L0W6Q1_GOTPU</name>
<dbReference type="Proteomes" id="UP000037267">
    <property type="component" value="Unassembled WGS sequence"/>
</dbReference>
<evidence type="ECO:0000313" key="2">
    <source>
        <dbReference type="EMBL" id="KNF07162.1"/>
    </source>
</evidence>
<dbReference type="AlphaFoldDB" id="A0A0L0W6Q1"/>
<comment type="caution">
    <text evidence="2">The sequence shown here is derived from an EMBL/GenBank/DDBJ whole genome shotgun (WGS) entry which is preliminary data.</text>
</comment>
<sequence length="194" mass="22643">MSKKVKIGLYFFLGLIAFGSILKLFGYEPERPKKEEVKQVVNQKKKQKKKEDSIPVSFNVAELKEENVEEVNKVLGEPISNEKARWKYYGTEEYIEDGCFENVYKKDEFEVEVFFIENKAARIAITPQEKMDIKKDSKKFLKRLGLPTGSIYSETSLVRAWEYLGGLYTVTIGTVNQESDEINYMYIIVDEKYR</sequence>
<gene>
    <name evidence="2" type="ORF">CLPU_22c00140</name>
</gene>
<evidence type="ECO:0000256" key="1">
    <source>
        <dbReference type="SAM" id="Phobius"/>
    </source>
</evidence>
<keyword evidence="1" id="KW-1133">Transmembrane helix</keyword>
<keyword evidence="1" id="KW-0472">Membrane</keyword>
<dbReference type="STRING" id="1503.CLPU_22c00140"/>
<reference evidence="3" key="1">
    <citation type="submission" date="2015-07" db="EMBL/GenBank/DDBJ databases">
        <title>Draft genome sequence of the purine-degrading Gottschalkia purinilyticum DSM 1384 (formerly Clostridium purinilyticum).</title>
        <authorList>
            <person name="Poehlein A."/>
            <person name="Schiel-Bengelsdorf B."/>
            <person name="Bengelsdorf F.R."/>
            <person name="Daniel R."/>
            <person name="Duerre P."/>
        </authorList>
    </citation>
    <scope>NUCLEOTIDE SEQUENCE [LARGE SCALE GENOMIC DNA]</scope>
    <source>
        <strain evidence="3">DSM 1384</strain>
    </source>
</reference>